<dbReference type="InterPro" id="IPR050816">
    <property type="entry name" value="Flavin-dep_Halogenase_NPB"/>
</dbReference>
<dbReference type="EMBL" id="CABVHU010000020">
    <property type="protein sequence ID" value="VVO39933.1"/>
    <property type="molecule type" value="Genomic_DNA"/>
</dbReference>
<sequence length="366" mass="40473">MTLPGRFNTLGDYDVVVIGAGPAGCAAAIFCAQHGLRVALLEQSVFPRERPGETLPPGIEPLLQQLDVADAVVQGGFIRHTGHWVQWGAGRRFSAFGGGPANPWRGFQIPRATFDSLLLEKAVERGVHVVQPCRVNEVVRHNDRVIGARTTAGNFFSRQLIDASGSHSWLMRQLALDQSRFSPLLIAKYGYATGERAACDEAPGIVADAYGWYWTARVAPNVYNWTRLYFDKAQAWQAGPPAMFDHLTAVGGVRGADVTWRSCHRTAGDGYFIVGDAAFVLDPGTSHGVLKAIMSGMMAAHAVIRENALPRHRSAIHTQYRQWMQRWFVRDMNAMGELYRSHPSPPHWLPMTDRRHQATTEAAGHR</sequence>
<dbReference type="PRINTS" id="PR00420">
    <property type="entry name" value="RNGMNOXGNASE"/>
</dbReference>
<dbReference type="Pfam" id="PF01494">
    <property type="entry name" value="FAD_binding_3"/>
    <property type="match status" value="1"/>
</dbReference>
<reference evidence="2 3" key="1">
    <citation type="submission" date="2019-09" db="EMBL/GenBank/DDBJ databases">
        <authorList>
            <person name="Chandra G."/>
            <person name="Truman W A."/>
        </authorList>
    </citation>
    <scope>NUCLEOTIDE SEQUENCE [LARGE SCALE GENOMIC DNA]</scope>
    <source>
        <strain evidence="2">PS833</strain>
    </source>
</reference>
<organism evidence="2 3">
    <name type="scientific">Pseudomonas fluorescens</name>
    <dbReference type="NCBI Taxonomy" id="294"/>
    <lineage>
        <taxon>Bacteria</taxon>
        <taxon>Pseudomonadati</taxon>
        <taxon>Pseudomonadota</taxon>
        <taxon>Gammaproteobacteria</taxon>
        <taxon>Pseudomonadales</taxon>
        <taxon>Pseudomonadaceae</taxon>
        <taxon>Pseudomonas</taxon>
    </lineage>
</organism>
<dbReference type="GO" id="GO:0016491">
    <property type="term" value="F:oxidoreductase activity"/>
    <property type="evidence" value="ECO:0007669"/>
    <property type="project" value="UniProtKB-KW"/>
</dbReference>
<dbReference type="Gene3D" id="3.50.50.60">
    <property type="entry name" value="FAD/NAD(P)-binding domain"/>
    <property type="match status" value="1"/>
</dbReference>
<gene>
    <name evidence="2" type="primary">lodB</name>
    <name evidence="2" type="ORF">PS833_05724</name>
</gene>
<dbReference type="EC" id="1.-.-.-" evidence="2"/>
<accession>A0A5E7UGW9</accession>
<evidence type="ECO:0000313" key="2">
    <source>
        <dbReference type="EMBL" id="VVO39933.1"/>
    </source>
</evidence>
<dbReference type="InterPro" id="IPR002938">
    <property type="entry name" value="FAD-bd"/>
</dbReference>
<dbReference type="InterPro" id="IPR036188">
    <property type="entry name" value="FAD/NAD-bd_sf"/>
</dbReference>
<protein>
    <submittedName>
        <fullName evidence="2">FAD-dependent oxidoreductase LodB</fullName>
        <ecNumber evidence="2">1.-.-.-</ecNumber>
    </submittedName>
</protein>
<feature type="domain" description="FAD-binding" evidence="1">
    <location>
        <begin position="12"/>
        <end position="186"/>
    </location>
</feature>
<evidence type="ECO:0000259" key="1">
    <source>
        <dbReference type="Pfam" id="PF01494"/>
    </source>
</evidence>
<dbReference type="PANTHER" id="PTHR43747">
    <property type="entry name" value="FAD-BINDING PROTEIN"/>
    <property type="match status" value="1"/>
</dbReference>
<dbReference type="PANTHER" id="PTHR43747:SF1">
    <property type="entry name" value="SLR1998 PROTEIN"/>
    <property type="match status" value="1"/>
</dbReference>
<evidence type="ECO:0000313" key="3">
    <source>
        <dbReference type="Proteomes" id="UP000409037"/>
    </source>
</evidence>
<dbReference type="Proteomes" id="UP000409037">
    <property type="component" value="Unassembled WGS sequence"/>
</dbReference>
<keyword evidence="2" id="KW-0560">Oxidoreductase</keyword>
<dbReference type="GO" id="GO:0071949">
    <property type="term" value="F:FAD binding"/>
    <property type="evidence" value="ECO:0007669"/>
    <property type="project" value="InterPro"/>
</dbReference>
<proteinExistence type="predicted"/>
<dbReference type="AlphaFoldDB" id="A0A5E7UGW9"/>
<name>A0A5E7UGW9_PSEFL</name>
<dbReference type="SUPFAM" id="SSF51905">
    <property type="entry name" value="FAD/NAD(P)-binding domain"/>
    <property type="match status" value="1"/>
</dbReference>